<evidence type="ECO:0000256" key="2">
    <source>
        <dbReference type="ARBA" id="ARBA00008038"/>
    </source>
</evidence>
<comment type="caution">
    <text evidence="15">The sequence shown here is derived from an EMBL/GenBank/DDBJ whole genome shotgun (WGS) entry which is preliminary data.</text>
</comment>
<evidence type="ECO:0000256" key="6">
    <source>
        <dbReference type="ARBA" id="ARBA00022692"/>
    </source>
</evidence>
<evidence type="ECO:0000256" key="5">
    <source>
        <dbReference type="ARBA" id="ARBA00022500"/>
    </source>
</evidence>
<dbReference type="GO" id="GO:1902600">
    <property type="term" value="P:proton transmembrane transport"/>
    <property type="evidence" value="ECO:0007669"/>
    <property type="project" value="UniProtKB-KW"/>
</dbReference>
<dbReference type="AlphaFoldDB" id="A0A059G984"/>
<accession>A0A059G984</accession>
<name>A0A059G984_9PROT</name>
<dbReference type="GO" id="GO:0005886">
    <property type="term" value="C:plasma membrane"/>
    <property type="evidence" value="ECO:0007669"/>
    <property type="project" value="UniProtKB-SubCell"/>
</dbReference>
<dbReference type="eggNOG" id="COG1291">
    <property type="taxonomic scope" value="Bacteria"/>
</dbReference>
<dbReference type="OrthoDB" id="9782603at2"/>
<evidence type="ECO:0000256" key="8">
    <source>
        <dbReference type="ARBA" id="ARBA00022781"/>
    </source>
</evidence>
<dbReference type="PATRIC" id="fig|1280953.3.peg.1169"/>
<keyword evidence="3" id="KW-0813">Transport</keyword>
<evidence type="ECO:0000256" key="12">
    <source>
        <dbReference type="SAM" id="Phobius"/>
    </source>
</evidence>
<evidence type="ECO:0000256" key="4">
    <source>
        <dbReference type="ARBA" id="ARBA00022475"/>
    </source>
</evidence>
<feature type="transmembrane region" description="Helical" evidence="12">
    <location>
        <begin position="35"/>
        <end position="54"/>
    </location>
</feature>
<keyword evidence="5" id="KW-0145">Chemotaxis</keyword>
<evidence type="ECO:0000256" key="7">
    <source>
        <dbReference type="ARBA" id="ARBA00022779"/>
    </source>
</evidence>
<dbReference type="InterPro" id="IPR002898">
    <property type="entry name" value="MotA_ExbB_proton_chnl"/>
</dbReference>
<dbReference type="InterPro" id="IPR046786">
    <property type="entry name" value="MotA_N"/>
</dbReference>
<reference evidence="15 16" key="1">
    <citation type="journal article" date="2014" name="Antonie Van Leeuwenhoek">
        <title>Hyphomonas beringensis sp. nov. and Hyphomonas chukchiensis sp. nov., isolated from surface seawater of the Bering Sea and Chukchi Sea.</title>
        <authorList>
            <person name="Li C."/>
            <person name="Lai Q."/>
            <person name="Li G."/>
            <person name="Dong C."/>
            <person name="Wang J."/>
            <person name="Liao Y."/>
            <person name="Shao Z."/>
        </authorList>
    </citation>
    <scope>NUCLEOTIDE SEQUENCE [LARGE SCALE GENOMIC DNA]</scope>
    <source>
        <strain evidence="15 16">SCH89</strain>
    </source>
</reference>
<evidence type="ECO:0000313" key="15">
    <source>
        <dbReference type="EMBL" id="KDA03372.1"/>
    </source>
</evidence>
<dbReference type="Proteomes" id="UP000024942">
    <property type="component" value="Unassembled WGS sequence"/>
</dbReference>
<keyword evidence="9 12" id="KW-1133">Transmembrane helix</keyword>
<feature type="domain" description="Motility protein A N-terminal" evidence="14">
    <location>
        <begin position="5"/>
        <end position="93"/>
    </location>
</feature>
<keyword evidence="11 12" id="KW-0472">Membrane</keyword>
<evidence type="ECO:0000256" key="11">
    <source>
        <dbReference type="ARBA" id="ARBA00023136"/>
    </source>
</evidence>
<evidence type="ECO:0000313" key="16">
    <source>
        <dbReference type="Proteomes" id="UP000024942"/>
    </source>
</evidence>
<dbReference type="InterPro" id="IPR047055">
    <property type="entry name" value="MotA-like"/>
</dbReference>
<evidence type="ECO:0000256" key="3">
    <source>
        <dbReference type="ARBA" id="ARBA00022448"/>
    </source>
</evidence>
<comment type="similarity">
    <text evidence="2">Belongs to the MotA family.</text>
</comment>
<evidence type="ECO:0000256" key="9">
    <source>
        <dbReference type="ARBA" id="ARBA00022989"/>
    </source>
</evidence>
<keyword evidence="8" id="KW-0375">Hydrogen ion transport</keyword>
<organism evidence="15 16">
    <name type="scientific">Hyphomonas oceanitis SCH89</name>
    <dbReference type="NCBI Taxonomy" id="1280953"/>
    <lineage>
        <taxon>Bacteria</taxon>
        <taxon>Pseudomonadati</taxon>
        <taxon>Pseudomonadota</taxon>
        <taxon>Alphaproteobacteria</taxon>
        <taxon>Hyphomonadales</taxon>
        <taxon>Hyphomonadaceae</taxon>
        <taxon>Hyphomonas</taxon>
    </lineage>
</organism>
<feature type="transmembrane region" description="Helical" evidence="12">
    <location>
        <begin position="197"/>
        <end position="220"/>
    </location>
</feature>
<evidence type="ECO:0000259" key="13">
    <source>
        <dbReference type="Pfam" id="PF01618"/>
    </source>
</evidence>
<keyword evidence="16" id="KW-1185">Reference proteome</keyword>
<dbReference type="Pfam" id="PF01618">
    <property type="entry name" value="MotA_ExbB"/>
    <property type="match status" value="1"/>
</dbReference>
<proteinExistence type="inferred from homology"/>
<dbReference type="GO" id="GO:0071978">
    <property type="term" value="P:bacterial-type flagellum-dependent swarming motility"/>
    <property type="evidence" value="ECO:0007669"/>
    <property type="project" value="InterPro"/>
</dbReference>
<protein>
    <submittedName>
        <fullName evidence="15">Chemotaxis MotA protein</fullName>
    </submittedName>
</protein>
<dbReference type="PANTHER" id="PTHR30433">
    <property type="entry name" value="CHEMOTAXIS PROTEIN MOTA"/>
    <property type="match status" value="1"/>
</dbReference>
<dbReference type="STRING" id="1280953.HOC_05803"/>
<comment type="subcellular location">
    <subcellularLocation>
        <location evidence="1">Cell membrane</location>
        <topology evidence="1">Multi-pass membrane protein</topology>
    </subcellularLocation>
</comment>
<evidence type="ECO:0000259" key="14">
    <source>
        <dbReference type="Pfam" id="PF20560"/>
    </source>
</evidence>
<dbReference type="RefSeq" id="WP_035536650.1">
    <property type="nucleotide sequence ID" value="NZ_ARYL01000006.1"/>
</dbReference>
<keyword evidence="6 12" id="KW-0812">Transmembrane</keyword>
<dbReference type="Pfam" id="PF20560">
    <property type="entry name" value="MotA_N"/>
    <property type="match status" value="1"/>
</dbReference>
<feature type="domain" description="MotA/TolQ/ExbB proton channel" evidence="13">
    <location>
        <begin position="134"/>
        <end position="233"/>
    </location>
</feature>
<gene>
    <name evidence="15" type="ORF">HOC_05803</name>
</gene>
<keyword evidence="10" id="KW-0406">Ion transport</keyword>
<keyword evidence="4" id="KW-1003">Cell membrane</keyword>
<dbReference type="PANTHER" id="PTHR30433:SF4">
    <property type="entry name" value="MOTILITY PROTEIN A"/>
    <property type="match status" value="1"/>
</dbReference>
<keyword evidence="7" id="KW-0283">Flagellar rotation</keyword>
<feature type="transmembrane region" description="Helical" evidence="12">
    <location>
        <begin position="164"/>
        <end position="185"/>
    </location>
</feature>
<evidence type="ECO:0000256" key="1">
    <source>
        <dbReference type="ARBA" id="ARBA00004651"/>
    </source>
</evidence>
<evidence type="ECO:0000256" key="10">
    <source>
        <dbReference type="ARBA" id="ARBA00023065"/>
    </source>
</evidence>
<dbReference type="EMBL" id="ARYL01000006">
    <property type="protein sequence ID" value="KDA03372.1"/>
    <property type="molecule type" value="Genomic_DNA"/>
</dbReference>
<dbReference type="InterPro" id="IPR000540">
    <property type="entry name" value="Flag_MotA_CS"/>
</dbReference>
<dbReference type="GO" id="GO:0006935">
    <property type="term" value="P:chemotaxis"/>
    <property type="evidence" value="ECO:0007669"/>
    <property type="project" value="UniProtKB-KW"/>
</dbReference>
<dbReference type="PROSITE" id="PS01307">
    <property type="entry name" value="MOTA"/>
    <property type="match status" value="1"/>
</dbReference>
<sequence>MAQLAGLILVFVLVFGGLFLTGGSGAMHALPFEMALIGGAAVGTVLIGNSLSVAREALGGFAKAFGGAKWRRDDYQDLLVLLGTLMRKARQGGFVSIEGDIEAPGDSAAFEAAPRIRDDEAARGMICDAFRLMALDLSDPARAEQRMDQSIAAYLDQRMKAVGALNTLADALPALGIVAAVLGIIRTMGSIDQSPAVLGTMIGSALLGTFLGVFLAYGLVGPVAARFGQIVDEDARFLDVIRSTLGAYSEGLAPGIALEMGRAAIPPALQPDTATLEQALSASRFVAKSRTAA</sequence>